<feature type="transmembrane region" description="Helical" evidence="2">
    <location>
        <begin position="21"/>
        <end position="38"/>
    </location>
</feature>
<dbReference type="RefSeq" id="WP_204822606.1">
    <property type="nucleotide sequence ID" value="NZ_JANHOF010000026.1"/>
</dbReference>
<keyword evidence="2" id="KW-0812">Transmembrane</keyword>
<organism evidence="3 4">
    <name type="scientific">Paenibacillus mendelii</name>
    <dbReference type="NCBI Taxonomy" id="206163"/>
    <lineage>
        <taxon>Bacteria</taxon>
        <taxon>Bacillati</taxon>
        <taxon>Bacillota</taxon>
        <taxon>Bacilli</taxon>
        <taxon>Bacillales</taxon>
        <taxon>Paenibacillaceae</taxon>
        <taxon>Paenibacillus</taxon>
    </lineage>
</organism>
<dbReference type="EMBL" id="JBHLVF010000042">
    <property type="protein sequence ID" value="MFC0395646.1"/>
    <property type="molecule type" value="Genomic_DNA"/>
</dbReference>
<dbReference type="InterPro" id="IPR007060">
    <property type="entry name" value="FtsL/DivIC"/>
</dbReference>
<keyword evidence="2" id="KW-1133">Transmembrane helix</keyword>
<gene>
    <name evidence="3" type="ORF">ACFFJ8_30280</name>
</gene>
<feature type="coiled-coil region" evidence="1">
    <location>
        <begin position="44"/>
        <end position="78"/>
    </location>
</feature>
<proteinExistence type="predicted"/>
<name>A0ABV6JIA9_9BACL</name>
<comment type="caution">
    <text evidence="3">The sequence shown here is derived from an EMBL/GenBank/DDBJ whole genome shotgun (WGS) entry which is preliminary data.</text>
</comment>
<keyword evidence="4" id="KW-1185">Reference proteome</keyword>
<evidence type="ECO:0000313" key="4">
    <source>
        <dbReference type="Proteomes" id="UP001589818"/>
    </source>
</evidence>
<sequence>MAAAQPNKTNVYEGTKRRLKIWFVIVALFMGWALYTLYTQVGKQGDAELRLAEVQQKIEEANKQMDELQLQVDRLNDPEYIAQLATKDLNLVREGEKPIRVK</sequence>
<evidence type="ECO:0000256" key="1">
    <source>
        <dbReference type="SAM" id="Coils"/>
    </source>
</evidence>
<evidence type="ECO:0000313" key="3">
    <source>
        <dbReference type="EMBL" id="MFC0395646.1"/>
    </source>
</evidence>
<protein>
    <submittedName>
        <fullName evidence="3">Septum formation initiator family protein</fullName>
    </submittedName>
</protein>
<accession>A0ABV6JIA9</accession>
<keyword evidence="1" id="KW-0175">Coiled coil</keyword>
<reference evidence="3 4" key="1">
    <citation type="submission" date="2024-09" db="EMBL/GenBank/DDBJ databases">
        <authorList>
            <person name="Sun Q."/>
            <person name="Mori K."/>
        </authorList>
    </citation>
    <scope>NUCLEOTIDE SEQUENCE [LARGE SCALE GENOMIC DNA]</scope>
    <source>
        <strain evidence="3 4">CCM 4839</strain>
    </source>
</reference>
<keyword evidence="2" id="KW-0472">Membrane</keyword>
<dbReference type="Proteomes" id="UP001589818">
    <property type="component" value="Unassembled WGS sequence"/>
</dbReference>
<dbReference type="Pfam" id="PF04977">
    <property type="entry name" value="DivIC"/>
    <property type="match status" value="1"/>
</dbReference>
<evidence type="ECO:0000256" key="2">
    <source>
        <dbReference type="SAM" id="Phobius"/>
    </source>
</evidence>